<evidence type="ECO:0000256" key="2">
    <source>
        <dbReference type="ARBA" id="ARBA00023125"/>
    </source>
</evidence>
<keyword evidence="6" id="KW-1185">Reference proteome</keyword>
<dbReference type="InterPro" id="IPR036388">
    <property type="entry name" value="WH-like_DNA-bd_sf"/>
</dbReference>
<accession>A0A398BVQ2</accession>
<dbReference type="GO" id="GO:0003677">
    <property type="term" value="F:DNA binding"/>
    <property type="evidence" value="ECO:0007669"/>
    <property type="project" value="UniProtKB-KW"/>
</dbReference>
<dbReference type="InterPro" id="IPR011711">
    <property type="entry name" value="GntR_C"/>
</dbReference>
<dbReference type="PANTHER" id="PTHR43537:SF39">
    <property type="entry name" value="HTH-TYPE TRANSCRIPTIONAL REGULATOR MCBR"/>
    <property type="match status" value="1"/>
</dbReference>
<dbReference type="Pfam" id="PF00392">
    <property type="entry name" value="GntR"/>
    <property type="match status" value="1"/>
</dbReference>
<dbReference type="PANTHER" id="PTHR43537">
    <property type="entry name" value="TRANSCRIPTIONAL REGULATOR, GNTR FAMILY"/>
    <property type="match status" value="1"/>
</dbReference>
<proteinExistence type="predicted"/>
<dbReference type="Pfam" id="PF07729">
    <property type="entry name" value="FCD"/>
    <property type="match status" value="1"/>
</dbReference>
<dbReference type="SUPFAM" id="SSF48008">
    <property type="entry name" value="GntR ligand-binding domain-like"/>
    <property type="match status" value="1"/>
</dbReference>
<evidence type="ECO:0000313" key="6">
    <source>
        <dbReference type="Proteomes" id="UP000266649"/>
    </source>
</evidence>
<keyword evidence="1" id="KW-0805">Transcription regulation</keyword>
<keyword evidence="3" id="KW-0804">Transcription</keyword>
<gene>
    <name evidence="5" type="ORF">D2N39_13260</name>
</gene>
<keyword evidence="2" id="KW-0238">DNA-binding</keyword>
<protein>
    <submittedName>
        <fullName evidence="5">GntR family transcriptional regulator</fullName>
    </submittedName>
</protein>
<comment type="caution">
    <text evidence="5">The sequence shown here is derived from an EMBL/GenBank/DDBJ whole genome shotgun (WGS) entry which is preliminary data.</text>
</comment>
<evidence type="ECO:0000313" key="5">
    <source>
        <dbReference type="EMBL" id="RID91373.1"/>
    </source>
</evidence>
<dbReference type="AlphaFoldDB" id="A0A398BVQ2"/>
<dbReference type="PROSITE" id="PS50949">
    <property type="entry name" value="HTH_GNTR"/>
    <property type="match status" value="1"/>
</dbReference>
<organism evidence="5 6">
    <name type="scientific">Gemmobacter lutimaris</name>
    <dbReference type="NCBI Taxonomy" id="2306023"/>
    <lineage>
        <taxon>Bacteria</taxon>
        <taxon>Pseudomonadati</taxon>
        <taxon>Pseudomonadota</taxon>
        <taxon>Alphaproteobacteria</taxon>
        <taxon>Rhodobacterales</taxon>
        <taxon>Paracoccaceae</taxon>
        <taxon>Gemmobacter</taxon>
    </lineage>
</organism>
<dbReference type="InterPro" id="IPR000524">
    <property type="entry name" value="Tscrpt_reg_HTH_GntR"/>
</dbReference>
<sequence length="230" mass="25341">MTEGAAMEDTTQGRGEARKIPTHELTYLRLRDMVLYGVLLPGQPVTIQGLIRDLDAGMTPVREAIRRLTAEGALALQDNRRVTVPRMTPDLFGQLVHARLAIEPKLAELAAPRLTPERIARLEAIDALIEPAIRAGDVQEYLRQNHAFHFTLYEAADATVLEDIARSLWLRFGPSLRAVLGRYIENGLPDRHADALAAMKAGDAQALAEAIRLDLTQGVEQVREALADNA</sequence>
<dbReference type="OrthoDB" id="9815654at2"/>
<dbReference type="InterPro" id="IPR008920">
    <property type="entry name" value="TF_FadR/GntR_C"/>
</dbReference>
<feature type="domain" description="HTH gntR-type" evidence="4">
    <location>
        <begin position="20"/>
        <end position="87"/>
    </location>
</feature>
<dbReference type="GO" id="GO:0003700">
    <property type="term" value="F:DNA-binding transcription factor activity"/>
    <property type="evidence" value="ECO:0007669"/>
    <property type="project" value="InterPro"/>
</dbReference>
<dbReference type="Proteomes" id="UP000266649">
    <property type="component" value="Unassembled WGS sequence"/>
</dbReference>
<dbReference type="InterPro" id="IPR036390">
    <property type="entry name" value="WH_DNA-bd_sf"/>
</dbReference>
<evidence type="ECO:0000259" key="4">
    <source>
        <dbReference type="PROSITE" id="PS50949"/>
    </source>
</evidence>
<dbReference type="SUPFAM" id="SSF46785">
    <property type="entry name" value="Winged helix' DNA-binding domain"/>
    <property type="match status" value="1"/>
</dbReference>
<name>A0A398BVQ2_9RHOB</name>
<evidence type="ECO:0000256" key="3">
    <source>
        <dbReference type="ARBA" id="ARBA00023163"/>
    </source>
</evidence>
<dbReference type="Gene3D" id="1.20.120.530">
    <property type="entry name" value="GntR ligand-binding domain-like"/>
    <property type="match status" value="1"/>
</dbReference>
<dbReference type="SMART" id="SM00895">
    <property type="entry name" value="FCD"/>
    <property type="match status" value="1"/>
</dbReference>
<dbReference type="EMBL" id="QXXQ01000007">
    <property type="protein sequence ID" value="RID91373.1"/>
    <property type="molecule type" value="Genomic_DNA"/>
</dbReference>
<evidence type="ECO:0000256" key="1">
    <source>
        <dbReference type="ARBA" id="ARBA00023015"/>
    </source>
</evidence>
<dbReference type="Gene3D" id="1.10.10.10">
    <property type="entry name" value="Winged helix-like DNA-binding domain superfamily/Winged helix DNA-binding domain"/>
    <property type="match status" value="1"/>
</dbReference>
<reference evidence="5 6" key="1">
    <citation type="submission" date="2018-09" db="EMBL/GenBank/DDBJ databases">
        <title>Gemmobacter lutimaris sp. nov., a marine bacterium isolated from tidal flat.</title>
        <authorList>
            <person name="Lee D.W."/>
            <person name="Yoo Y."/>
            <person name="Kim J.-J."/>
            <person name="Kim B.S."/>
        </authorList>
    </citation>
    <scope>NUCLEOTIDE SEQUENCE [LARGE SCALE GENOMIC DNA]</scope>
    <source>
        <strain evidence="5 6">YJ-T1-11</strain>
    </source>
</reference>